<feature type="domain" description="Integral membrane bound transporter" evidence="9">
    <location>
        <begin position="403"/>
        <end position="522"/>
    </location>
</feature>
<dbReference type="AlphaFoldDB" id="A0A511QKW8"/>
<dbReference type="EMBL" id="BJXK01000001">
    <property type="protein sequence ID" value="GEM77983.1"/>
    <property type="molecule type" value="Genomic_DNA"/>
</dbReference>
<sequence>MNTSATLRQYWANKTINYSLLILVTMLGVVLPCWYLGQYTLITPLVLGVIAAALAETDDNFWGRLKALTLTFICFAIASISIEVLYPYPLAFALGLFISTFTFIMLGAIGPRYASIAFGSLLIAIYTMLGASESTDIWSQPILLLLGAAWYYLLSLIWQSLWPMQPVQLSLSQTFHQLSRYLDTKSRLFHPTIGLTPQPMRIAEARLNANTVEALELCRDTLIKRSKKGHVDGPSDRFLRIYFLAQDMHERLSSSHYRYQDLALHFERSDVLFRFKHLIQSYAKECEYIAESLRLNQPYKRSQESVIALDELQGAMTHLIEQRNPEWQQSLAQLQYLFNNLCTVDRLLNNVNNPDAQSFDHVLDDRTAHTAKQMWQRISDSLSPSSVLFRHAIRLATALTVGYGIIELFSIEHGFWILLTTLFVCQRNFSSTKQKLFHRISGTFAGLILGVVMLTLIPEVEGQLFVIVISSVLFFAFRLHNYAYATAIITVLVLFLFSQLGAGYAVIVPRLIDTLIGSLLAAGAVYFILPDWQAKKLPYLMAQAIKANGNYLAQIIAQYRLGKTDDLNYRIARRAAHSHDANLSAAISNMLAEPGKYQHAVNESFRFLTLNHALLSYVSALGAHRTQLSDATTHKLVIDAYQEIHVKLDAIEKALRDEPFDEKVFDTNHIQHKLSQWRESDGTSAQMILQQLHLIHRMLPEIKTLSQTFSKSKLVLDPKL</sequence>
<dbReference type="Pfam" id="PF12805">
    <property type="entry name" value="FUSC-like"/>
    <property type="match status" value="1"/>
</dbReference>
<dbReference type="Proteomes" id="UP000321113">
    <property type="component" value="Unassembled WGS sequence"/>
</dbReference>
<evidence type="ECO:0000256" key="2">
    <source>
        <dbReference type="ARBA" id="ARBA00022475"/>
    </source>
</evidence>
<organism evidence="10 11">
    <name type="scientific">Vibrio superstes NBRC 103154</name>
    <dbReference type="NCBI Taxonomy" id="1219062"/>
    <lineage>
        <taxon>Bacteria</taxon>
        <taxon>Pseudomonadati</taxon>
        <taxon>Pseudomonadota</taxon>
        <taxon>Gammaproteobacteria</taxon>
        <taxon>Vibrionales</taxon>
        <taxon>Vibrionaceae</taxon>
        <taxon>Vibrio</taxon>
    </lineage>
</organism>
<evidence type="ECO:0000256" key="5">
    <source>
        <dbReference type="ARBA" id="ARBA00023136"/>
    </source>
</evidence>
<comment type="similarity">
    <text evidence="6">Belongs to the YccS/YhfK family.</text>
</comment>
<evidence type="ECO:0000256" key="3">
    <source>
        <dbReference type="ARBA" id="ARBA00022692"/>
    </source>
</evidence>
<name>A0A511QKW8_9VIBR</name>
<dbReference type="NCBIfam" id="TIGR01667">
    <property type="entry name" value="YCCS_YHFK"/>
    <property type="match status" value="1"/>
</dbReference>
<dbReference type="GO" id="GO:0005886">
    <property type="term" value="C:plasma membrane"/>
    <property type="evidence" value="ECO:0007669"/>
    <property type="project" value="UniProtKB-SubCell"/>
</dbReference>
<evidence type="ECO:0000313" key="10">
    <source>
        <dbReference type="EMBL" id="GEM77983.1"/>
    </source>
</evidence>
<feature type="transmembrane region" description="Helical" evidence="7">
    <location>
        <begin position="487"/>
        <end position="505"/>
    </location>
</feature>
<evidence type="ECO:0000259" key="9">
    <source>
        <dbReference type="Pfam" id="PF13515"/>
    </source>
</evidence>
<feature type="transmembrane region" description="Helical" evidence="7">
    <location>
        <begin position="88"/>
        <end position="106"/>
    </location>
</feature>
<evidence type="ECO:0000256" key="7">
    <source>
        <dbReference type="SAM" id="Phobius"/>
    </source>
</evidence>
<feature type="transmembrane region" description="Helical" evidence="7">
    <location>
        <begin position="137"/>
        <end position="158"/>
    </location>
</feature>
<evidence type="ECO:0000256" key="4">
    <source>
        <dbReference type="ARBA" id="ARBA00022989"/>
    </source>
</evidence>
<dbReference type="PANTHER" id="PTHR30509">
    <property type="entry name" value="P-HYDROXYBENZOIC ACID EFFLUX PUMP SUBUNIT-RELATED"/>
    <property type="match status" value="1"/>
</dbReference>
<dbReference type="OrthoDB" id="8670769at2"/>
<comment type="subcellular location">
    <subcellularLocation>
        <location evidence="1">Cell membrane</location>
        <topology evidence="1">Multi-pass membrane protein</topology>
    </subcellularLocation>
</comment>
<keyword evidence="5 7" id="KW-0472">Membrane</keyword>
<evidence type="ECO:0000256" key="1">
    <source>
        <dbReference type="ARBA" id="ARBA00004651"/>
    </source>
</evidence>
<dbReference type="InterPro" id="IPR032692">
    <property type="entry name" value="YccS_N"/>
</dbReference>
<feature type="transmembrane region" description="Helical" evidence="7">
    <location>
        <begin position="436"/>
        <end position="457"/>
    </location>
</feature>
<comment type="caution">
    <text evidence="10">The sequence shown here is derived from an EMBL/GenBank/DDBJ whole genome shotgun (WGS) entry which is preliminary data.</text>
</comment>
<feature type="transmembrane region" description="Helical" evidence="7">
    <location>
        <begin position="511"/>
        <end position="529"/>
    </location>
</feature>
<reference evidence="10 11" key="1">
    <citation type="submission" date="2019-07" db="EMBL/GenBank/DDBJ databases">
        <title>Whole genome shotgun sequence of Vibrio superstes NBRC 103154.</title>
        <authorList>
            <person name="Hosoyama A."/>
            <person name="Uohara A."/>
            <person name="Ohji S."/>
            <person name="Ichikawa N."/>
        </authorList>
    </citation>
    <scope>NUCLEOTIDE SEQUENCE [LARGE SCALE GENOMIC DNA]</scope>
    <source>
        <strain evidence="10 11">NBRC 103154</strain>
    </source>
</reference>
<dbReference type="RefSeq" id="WP_119008839.1">
    <property type="nucleotide sequence ID" value="NZ_BJXK01000001.1"/>
</dbReference>
<dbReference type="InterPro" id="IPR010020">
    <property type="entry name" value="Integral_membrane_YCCS_YHJK"/>
</dbReference>
<proteinExistence type="inferred from homology"/>
<feature type="domain" description="Integral membrane protein YccS N-terminal" evidence="8">
    <location>
        <begin position="68"/>
        <end position="348"/>
    </location>
</feature>
<feature type="transmembrane region" description="Helical" evidence="7">
    <location>
        <begin position="463"/>
        <end position="480"/>
    </location>
</feature>
<feature type="transmembrane region" description="Helical" evidence="7">
    <location>
        <begin position="20"/>
        <end position="53"/>
    </location>
</feature>
<dbReference type="PANTHER" id="PTHR30509:SF8">
    <property type="entry name" value="INNER MEMBRANE PROTEIN YCCS"/>
    <property type="match status" value="1"/>
</dbReference>
<dbReference type="Pfam" id="PF13515">
    <property type="entry name" value="FUSC_2"/>
    <property type="match status" value="1"/>
</dbReference>
<keyword evidence="3 7" id="KW-0812">Transmembrane</keyword>
<evidence type="ECO:0000259" key="8">
    <source>
        <dbReference type="Pfam" id="PF12805"/>
    </source>
</evidence>
<gene>
    <name evidence="10" type="ORF">VSU01S_02280</name>
</gene>
<accession>A0A511QKW8</accession>
<keyword evidence="2" id="KW-1003">Cell membrane</keyword>
<protein>
    <submittedName>
        <fullName evidence="10">Membrane protein</fullName>
    </submittedName>
</protein>
<dbReference type="NCBIfam" id="TIGR01666">
    <property type="entry name" value="YCCS"/>
    <property type="match status" value="1"/>
</dbReference>
<evidence type="ECO:0000313" key="11">
    <source>
        <dbReference type="Proteomes" id="UP000321113"/>
    </source>
</evidence>
<feature type="transmembrane region" description="Helical" evidence="7">
    <location>
        <begin position="113"/>
        <end position="131"/>
    </location>
</feature>
<keyword evidence="4 7" id="KW-1133">Transmembrane helix</keyword>
<keyword evidence="11" id="KW-1185">Reference proteome</keyword>
<feature type="transmembrane region" description="Helical" evidence="7">
    <location>
        <begin position="65"/>
        <end position="82"/>
    </location>
</feature>
<dbReference type="InterPro" id="IPR049453">
    <property type="entry name" value="Memb_transporter_dom"/>
</dbReference>
<dbReference type="InterPro" id="IPR010019">
    <property type="entry name" value="Integral_membrane_YccS"/>
</dbReference>
<evidence type="ECO:0000256" key="6">
    <source>
        <dbReference type="ARBA" id="ARBA00043993"/>
    </source>
</evidence>